<accession>A0A3D8I907</accession>
<sequence length="337" mass="38298">MFELNTSLPNYHNAILYSNKNSQIKDNEKDVNLQSATISNEEAKEALNSRYNSGIYTYHLALDEFPDIAFSEILHKTDSFRSKILKQATNQHIPTENEYQKARDSLNEQLDNILIELYKQEPNLEKNPNNYLIDGAIRMKVFLKMDEENMQTSKQALLNSINSFNCASDTKDLKANLSNYISNVEGVAYNMIEQFNCLFACLDIPKSQQKSIENALSIITSYTYDKSGRLTDSLNIGGYAISWEGDNPTIFQGSYSLKISYSPQEDILLSLSSNFDSSQTFFEVLEQRDKLEKENQELKTKQAYNAYGIPQNTFTKSDSTDSIIQTLLKESKSGNGV</sequence>
<proteinExistence type="predicted"/>
<dbReference type="AlphaFoldDB" id="A0A3D8I907"/>
<protein>
    <submittedName>
        <fullName evidence="1">Uncharacterized protein</fullName>
    </submittedName>
</protein>
<gene>
    <name evidence="1" type="ORF">CQA43_09300</name>
</gene>
<dbReference type="Proteomes" id="UP000256650">
    <property type="component" value="Unassembled WGS sequence"/>
</dbReference>
<keyword evidence="2" id="KW-1185">Reference proteome</keyword>
<name>A0A3D8I907_9HELI</name>
<organism evidence="1 2">
    <name type="scientific">Helicobacter ganmani</name>
    <dbReference type="NCBI Taxonomy" id="60246"/>
    <lineage>
        <taxon>Bacteria</taxon>
        <taxon>Pseudomonadati</taxon>
        <taxon>Campylobacterota</taxon>
        <taxon>Epsilonproteobacteria</taxon>
        <taxon>Campylobacterales</taxon>
        <taxon>Helicobacteraceae</taxon>
        <taxon>Helicobacter</taxon>
    </lineage>
</organism>
<evidence type="ECO:0000313" key="1">
    <source>
        <dbReference type="EMBL" id="RDU61446.1"/>
    </source>
</evidence>
<dbReference type="GeneID" id="82536469"/>
<evidence type="ECO:0000313" key="2">
    <source>
        <dbReference type="Proteomes" id="UP000256650"/>
    </source>
</evidence>
<dbReference type="EMBL" id="NXLS01000020">
    <property type="protein sequence ID" value="RDU61446.1"/>
    <property type="molecule type" value="Genomic_DNA"/>
</dbReference>
<reference evidence="1 2" key="1">
    <citation type="submission" date="2018-04" db="EMBL/GenBank/DDBJ databases">
        <title>Novel Campyloabacter and Helicobacter Species and Strains.</title>
        <authorList>
            <person name="Mannion A.J."/>
            <person name="Shen Z."/>
            <person name="Fox J.G."/>
        </authorList>
    </citation>
    <scope>NUCLEOTIDE SEQUENCE [LARGE SCALE GENOMIC DNA]</scope>
    <source>
        <strain evidence="1 2">MIT 99-5101</strain>
    </source>
</reference>
<comment type="caution">
    <text evidence="1">The sequence shown here is derived from an EMBL/GenBank/DDBJ whole genome shotgun (WGS) entry which is preliminary data.</text>
</comment>
<dbReference type="OrthoDB" id="5330065at2"/>
<dbReference type="RefSeq" id="WP_115552318.1">
    <property type="nucleotide sequence ID" value="NZ_CAOUCM010000008.1"/>
</dbReference>